<gene>
    <name evidence="1" type="ORF">Lsed01_00072</name>
</gene>
<name>A0ABP9WF81_9MICO</name>
<dbReference type="Proteomes" id="UP001426770">
    <property type="component" value="Unassembled WGS sequence"/>
</dbReference>
<organism evidence="1 2">
    <name type="scientific">Demequina sediminis</name>
    <dbReference type="NCBI Taxonomy" id="1930058"/>
    <lineage>
        <taxon>Bacteria</taxon>
        <taxon>Bacillati</taxon>
        <taxon>Actinomycetota</taxon>
        <taxon>Actinomycetes</taxon>
        <taxon>Micrococcales</taxon>
        <taxon>Demequinaceae</taxon>
        <taxon>Demequina</taxon>
    </lineage>
</organism>
<evidence type="ECO:0000313" key="2">
    <source>
        <dbReference type="Proteomes" id="UP001426770"/>
    </source>
</evidence>
<keyword evidence="2" id="KW-1185">Reference proteome</keyword>
<comment type="caution">
    <text evidence="1">The sequence shown here is derived from an EMBL/GenBank/DDBJ whole genome shotgun (WGS) entry which is preliminary data.</text>
</comment>
<dbReference type="EMBL" id="BAABRR010000001">
    <property type="protein sequence ID" value="GAA5517663.1"/>
    <property type="molecule type" value="Genomic_DNA"/>
</dbReference>
<sequence length="93" mass="10475">MLDGSHLEDAAYSVAREYGWERIFASVPWASDDEAPARWVLRRSDGALPAERDLRVLARAIATCLGVPARYSYCERLMLTEDVFYPSADHARA</sequence>
<evidence type="ECO:0000313" key="1">
    <source>
        <dbReference type="EMBL" id="GAA5517663.1"/>
    </source>
</evidence>
<proteinExistence type="predicted"/>
<protein>
    <submittedName>
        <fullName evidence="1">Uncharacterized protein</fullName>
    </submittedName>
</protein>
<reference evidence="1 2" key="1">
    <citation type="submission" date="2024-02" db="EMBL/GenBank/DDBJ databases">
        <title>Lysinimicrobium sediminis NBRC 112286.</title>
        <authorList>
            <person name="Ichikawa N."/>
            <person name="Katano-Makiyama Y."/>
            <person name="Hidaka K."/>
        </authorList>
    </citation>
    <scope>NUCLEOTIDE SEQUENCE [LARGE SCALE GENOMIC DNA]</scope>
    <source>
        <strain evidence="1 2">NBRC 112286</strain>
    </source>
</reference>
<accession>A0ABP9WF81</accession>
<dbReference type="RefSeq" id="WP_286215710.1">
    <property type="nucleotide sequence ID" value="NZ_AP027736.1"/>
</dbReference>